<gene>
    <name evidence="1" type="ORF">J2Z69_001018</name>
</gene>
<accession>A0ABS4JE55</accession>
<proteinExistence type="predicted"/>
<reference evidence="1 2" key="1">
    <citation type="submission" date="2021-03" db="EMBL/GenBank/DDBJ databases">
        <title>Genomic Encyclopedia of Type Strains, Phase IV (KMG-IV): sequencing the most valuable type-strain genomes for metagenomic binning, comparative biology and taxonomic classification.</title>
        <authorList>
            <person name="Goeker M."/>
        </authorList>
    </citation>
    <scope>NUCLEOTIDE SEQUENCE [LARGE SCALE GENOMIC DNA]</scope>
    <source>
        <strain evidence="1 2">DSM 26806</strain>
    </source>
</reference>
<sequence length="37" mass="3951">MKKILIIMLLASTVSFTVTNLSNAVSKAVTYNHGING</sequence>
<dbReference type="Proteomes" id="UP001519288">
    <property type="component" value="Unassembled WGS sequence"/>
</dbReference>
<comment type="caution">
    <text evidence="1">The sequence shown here is derived from an EMBL/GenBank/DDBJ whole genome shotgun (WGS) entry which is preliminary data.</text>
</comment>
<evidence type="ECO:0000313" key="2">
    <source>
        <dbReference type="Proteomes" id="UP001519288"/>
    </source>
</evidence>
<name>A0ABS4JE55_9BACL</name>
<evidence type="ECO:0000313" key="1">
    <source>
        <dbReference type="EMBL" id="MBP1999999.1"/>
    </source>
</evidence>
<protein>
    <submittedName>
        <fullName evidence="1">Uncharacterized protein</fullName>
    </submittedName>
</protein>
<dbReference type="EMBL" id="JAGGLD010000001">
    <property type="protein sequence ID" value="MBP1999999.1"/>
    <property type="molecule type" value="Genomic_DNA"/>
</dbReference>
<keyword evidence="2" id="KW-1185">Reference proteome</keyword>
<organism evidence="1 2">
    <name type="scientific">Paenibacillus shirakamiensis</name>
    <dbReference type="NCBI Taxonomy" id="1265935"/>
    <lineage>
        <taxon>Bacteria</taxon>
        <taxon>Bacillati</taxon>
        <taxon>Bacillota</taxon>
        <taxon>Bacilli</taxon>
        <taxon>Bacillales</taxon>
        <taxon>Paenibacillaceae</taxon>
        <taxon>Paenibacillus</taxon>
    </lineage>
</organism>